<keyword evidence="1" id="KW-0472">Membrane</keyword>
<keyword evidence="1" id="KW-1133">Transmembrane helix</keyword>
<evidence type="ECO:0000313" key="3">
    <source>
        <dbReference type="Proteomes" id="UP000093819"/>
    </source>
</evidence>
<name>A0A1A3N311_MYCAS</name>
<feature type="transmembrane region" description="Helical" evidence="1">
    <location>
        <begin position="92"/>
        <end position="110"/>
    </location>
</feature>
<evidence type="ECO:0000313" key="2">
    <source>
        <dbReference type="EMBL" id="OBK16186.1"/>
    </source>
</evidence>
<protein>
    <submittedName>
        <fullName evidence="2">Uncharacterized protein</fullName>
    </submittedName>
</protein>
<keyword evidence="1" id="KW-0812">Transmembrane</keyword>
<dbReference type="EMBL" id="LZLR01000206">
    <property type="protein sequence ID" value="OBK16186.1"/>
    <property type="molecule type" value="Genomic_DNA"/>
</dbReference>
<accession>A0A1A3N311</accession>
<organism evidence="2 3">
    <name type="scientific">Mycobacterium asiaticum</name>
    <dbReference type="NCBI Taxonomy" id="1790"/>
    <lineage>
        <taxon>Bacteria</taxon>
        <taxon>Bacillati</taxon>
        <taxon>Actinomycetota</taxon>
        <taxon>Actinomycetes</taxon>
        <taxon>Mycobacteriales</taxon>
        <taxon>Mycobacteriaceae</taxon>
        <taxon>Mycobacterium</taxon>
    </lineage>
</organism>
<gene>
    <name evidence="2" type="ORF">A5635_07060</name>
</gene>
<feature type="transmembrane region" description="Helical" evidence="1">
    <location>
        <begin position="60"/>
        <end position="80"/>
    </location>
</feature>
<dbReference type="AlphaFoldDB" id="A0A1A3N311"/>
<proteinExistence type="predicted"/>
<evidence type="ECO:0000256" key="1">
    <source>
        <dbReference type="SAM" id="Phobius"/>
    </source>
</evidence>
<dbReference type="Proteomes" id="UP000093819">
    <property type="component" value="Unassembled WGS sequence"/>
</dbReference>
<comment type="caution">
    <text evidence="2">The sequence shown here is derived from an EMBL/GenBank/DDBJ whole genome shotgun (WGS) entry which is preliminary data.</text>
</comment>
<sequence>MLPGIGFVASWAIGLLVAAWIVPTVSLSAAGFIVGVAVFAVPQTILFLPILRLPHRHASLLLGGTGLALTVVALILASALTDALSIDGVAPWLATTVVVWLVTTIGAITVPELLSDDGTGSTAPF</sequence>
<feature type="transmembrane region" description="Helical" evidence="1">
    <location>
        <begin position="29"/>
        <end position="48"/>
    </location>
</feature>
<reference evidence="2 3" key="1">
    <citation type="submission" date="2016-06" db="EMBL/GenBank/DDBJ databases">
        <authorList>
            <person name="Kjaerup R.B."/>
            <person name="Dalgaard T.S."/>
            <person name="Juul-Madsen H.R."/>
        </authorList>
    </citation>
    <scope>NUCLEOTIDE SEQUENCE [LARGE SCALE GENOMIC DNA]</scope>
    <source>
        <strain evidence="2 3">1245335.1</strain>
    </source>
</reference>